<dbReference type="GO" id="GO:0016740">
    <property type="term" value="F:transferase activity"/>
    <property type="evidence" value="ECO:0007669"/>
    <property type="project" value="UniProtKB-KW"/>
</dbReference>
<name>A0A1M5XZU2_9GAMM</name>
<dbReference type="RefSeq" id="WP_067662632.1">
    <property type="nucleotide sequence ID" value="NZ_FQXG01000006.1"/>
</dbReference>
<dbReference type="AlphaFoldDB" id="A0A1M5XZU2"/>
<gene>
    <name evidence="2" type="ORF">SAMN02745129_3849</name>
</gene>
<evidence type="ECO:0000313" key="3">
    <source>
        <dbReference type="Proteomes" id="UP000184268"/>
    </source>
</evidence>
<reference evidence="2 3" key="1">
    <citation type="submission" date="2016-11" db="EMBL/GenBank/DDBJ databases">
        <authorList>
            <person name="Jaros S."/>
            <person name="Januszkiewicz K."/>
            <person name="Wedrychowicz H."/>
        </authorList>
    </citation>
    <scope>NUCLEOTIDE SEQUENCE [LARGE SCALE GENOMIC DNA]</scope>
    <source>
        <strain evidence="2 3">DSM 16917</strain>
    </source>
</reference>
<dbReference type="Proteomes" id="UP000184268">
    <property type="component" value="Unassembled WGS sequence"/>
</dbReference>
<evidence type="ECO:0000259" key="1">
    <source>
        <dbReference type="Pfam" id="PF01636"/>
    </source>
</evidence>
<dbReference type="STRING" id="299255.SAMN02745129_3849"/>
<feature type="domain" description="Aminoglycoside phosphotransferase" evidence="1">
    <location>
        <begin position="39"/>
        <end position="213"/>
    </location>
</feature>
<keyword evidence="2" id="KW-0808">Transferase</keyword>
<protein>
    <submittedName>
        <fullName evidence="2">Phosphotransferase enzyme family protein</fullName>
    </submittedName>
</protein>
<proteinExistence type="predicted"/>
<organism evidence="2 3">
    <name type="scientific">Ferrimonas marina</name>
    <dbReference type="NCBI Taxonomy" id="299255"/>
    <lineage>
        <taxon>Bacteria</taxon>
        <taxon>Pseudomonadati</taxon>
        <taxon>Pseudomonadota</taxon>
        <taxon>Gammaproteobacteria</taxon>
        <taxon>Alteromonadales</taxon>
        <taxon>Ferrimonadaceae</taxon>
        <taxon>Ferrimonas</taxon>
    </lineage>
</organism>
<accession>A0A1M5XZU2</accession>
<sequence>MAASSQKGRDELANMGPASVSRVSFAGGQAILKQGVSATEMDFYRVVLPQSTALQALAPRLLDVPDEQSLIIEYLPTLLEAEQWRSPALLEGLAVLHNSSLTLTDCQRYPLTWSEQATESALARLDKAVRVQAARAIQPFWQQRERIFAPLYPLSGDSNIGNWGRRESGDWVLFDWERFSLGSPAIDLAPLLPGMSSPEQATEFGRAYLAKNPACTTALAQLTSQILVAKAWIAVEVINLLHERDNPRTLEYMAWFNRVLPSWLAENSRNLD</sequence>
<dbReference type="SUPFAM" id="SSF56112">
    <property type="entry name" value="Protein kinase-like (PK-like)"/>
    <property type="match status" value="1"/>
</dbReference>
<dbReference type="Pfam" id="PF01636">
    <property type="entry name" value="APH"/>
    <property type="match status" value="1"/>
</dbReference>
<dbReference type="OrthoDB" id="4833090at2"/>
<keyword evidence="3" id="KW-1185">Reference proteome</keyword>
<dbReference type="EMBL" id="FQXG01000006">
    <property type="protein sequence ID" value="SHI05335.1"/>
    <property type="molecule type" value="Genomic_DNA"/>
</dbReference>
<dbReference type="InterPro" id="IPR002575">
    <property type="entry name" value="Aminoglycoside_PTrfase"/>
</dbReference>
<dbReference type="InterPro" id="IPR011009">
    <property type="entry name" value="Kinase-like_dom_sf"/>
</dbReference>
<evidence type="ECO:0000313" key="2">
    <source>
        <dbReference type="EMBL" id="SHI05335.1"/>
    </source>
</evidence>